<comment type="similarity">
    <text evidence="2">Belongs to the prokaryotic sulfate-binding protein family.</text>
</comment>
<evidence type="ECO:0000256" key="2">
    <source>
        <dbReference type="ARBA" id="ARBA00006099"/>
    </source>
</evidence>
<name>A0A840ST18_9RHOB</name>
<reference evidence="6 7" key="1">
    <citation type="submission" date="2020-08" db="EMBL/GenBank/DDBJ databases">
        <title>Genomic Encyclopedia of Type Strains, Phase IV (KMG-IV): sequencing the most valuable type-strain genomes for metagenomic binning, comparative biology and taxonomic classification.</title>
        <authorList>
            <person name="Goeker M."/>
        </authorList>
    </citation>
    <scope>NUCLEOTIDE SEQUENCE [LARGE SCALE GENOMIC DNA]</scope>
    <source>
        <strain evidence="6 7">DSM 101730</strain>
    </source>
</reference>
<dbReference type="RefSeq" id="WP_246399944.1">
    <property type="nucleotide sequence ID" value="NZ_JACHFM010000004.1"/>
</dbReference>
<dbReference type="Pfam" id="PF13531">
    <property type="entry name" value="SBP_bac_11"/>
    <property type="match status" value="1"/>
</dbReference>
<sequence>MDRMLPGDAHAAADATADRTVYVFDMYGAVHQMVVSDDSDGPRAERREEGLREAARLTPALVRRWLAGAAIAVIGLGLTLEPGAVLAADTLLNVSYDPTRELYKEYDKAFAEHWEALGHGVPKIKTSHAGSGAQARSVIDGLDAQVVTLALASDVDAIASKTGKIPEDWQSKLPHNSAPYTSTIVFLVRSGNPKGIADWGDLVKDDVQVITPNPKTSGGARWNYLAAWAWADKQYGGNPDEIRTYMHDLFAHVPVLDTGARGATTTFAQRGIGDVLLAWENEAFLAEKELGQGEFEIIRPSLSILAEPTVAVVEGNLHSDAQKAAAGEYLSWLYSPEAQAIAVKNFYRAWDTSKADPADVALLPALDLVTIDDLGGWKKVQPEHFGDGGIFDQIYQAK</sequence>
<dbReference type="Gene3D" id="3.40.190.10">
    <property type="entry name" value="Periplasmic binding protein-like II"/>
    <property type="match status" value="2"/>
</dbReference>
<dbReference type="InterPro" id="IPR005669">
    <property type="entry name" value="Thiosulph/SO4-bd"/>
</dbReference>
<dbReference type="PANTHER" id="PTHR30368">
    <property type="entry name" value="SULFATE-BINDING PROTEIN"/>
    <property type="match status" value="1"/>
</dbReference>
<dbReference type="InterPro" id="IPR034408">
    <property type="entry name" value="Sulphate/thiosulphate_BS"/>
</dbReference>
<evidence type="ECO:0000313" key="6">
    <source>
        <dbReference type="EMBL" id="MBB5223748.1"/>
    </source>
</evidence>
<dbReference type="Proteomes" id="UP000549457">
    <property type="component" value="Unassembled WGS sequence"/>
</dbReference>
<dbReference type="SUPFAM" id="SSF53850">
    <property type="entry name" value="Periplasmic binding protein-like II"/>
    <property type="match status" value="1"/>
</dbReference>
<evidence type="ECO:0000256" key="4">
    <source>
        <dbReference type="ARBA" id="ARBA00022729"/>
    </source>
</evidence>
<dbReference type="GO" id="GO:0140104">
    <property type="term" value="F:molecular carrier activity"/>
    <property type="evidence" value="ECO:0007669"/>
    <property type="project" value="InterPro"/>
</dbReference>
<organism evidence="6 7">
    <name type="scientific">Amaricoccus macauensis</name>
    <dbReference type="NCBI Taxonomy" id="57001"/>
    <lineage>
        <taxon>Bacteria</taxon>
        <taxon>Pseudomonadati</taxon>
        <taxon>Pseudomonadota</taxon>
        <taxon>Alphaproteobacteria</taxon>
        <taxon>Rhodobacterales</taxon>
        <taxon>Paracoccaceae</taxon>
        <taxon>Amaricoccus</taxon>
    </lineage>
</organism>
<dbReference type="EMBL" id="JACHFM010000004">
    <property type="protein sequence ID" value="MBB5223748.1"/>
    <property type="molecule type" value="Genomic_DNA"/>
</dbReference>
<comment type="subcellular location">
    <subcellularLocation>
        <location evidence="1">Periplasm</location>
    </subcellularLocation>
</comment>
<protein>
    <submittedName>
        <fullName evidence="6">Sulfate transport system substrate-binding protein</fullName>
    </submittedName>
</protein>
<evidence type="ECO:0000256" key="3">
    <source>
        <dbReference type="ARBA" id="ARBA00022448"/>
    </source>
</evidence>
<evidence type="ECO:0000256" key="5">
    <source>
        <dbReference type="ARBA" id="ARBA00022764"/>
    </source>
</evidence>
<keyword evidence="7" id="KW-1185">Reference proteome</keyword>
<keyword evidence="4" id="KW-0732">Signal</keyword>
<dbReference type="GO" id="GO:0042597">
    <property type="term" value="C:periplasmic space"/>
    <property type="evidence" value="ECO:0007669"/>
    <property type="project" value="UniProtKB-SubCell"/>
</dbReference>
<dbReference type="GO" id="GO:1902358">
    <property type="term" value="P:sulfate transmembrane transport"/>
    <property type="evidence" value="ECO:0007669"/>
    <property type="project" value="InterPro"/>
</dbReference>
<evidence type="ECO:0000313" key="7">
    <source>
        <dbReference type="Proteomes" id="UP000549457"/>
    </source>
</evidence>
<dbReference type="PANTHER" id="PTHR30368:SF2">
    <property type="entry name" value="SULFATE-BINDING PROTEIN"/>
    <property type="match status" value="1"/>
</dbReference>
<keyword evidence="3" id="KW-0813">Transport</keyword>
<evidence type="ECO:0000256" key="1">
    <source>
        <dbReference type="ARBA" id="ARBA00004418"/>
    </source>
</evidence>
<dbReference type="CDD" id="cd01005">
    <property type="entry name" value="PBP2_CysP"/>
    <property type="match status" value="1"/>
</dbReference>
<dbReference type="GO" id="GO:1901681">
    <property type="term" value="F:sulfur compound binding"/>
    <property type="evidence" value="ECO:0007669"/>
    <property type="project" value="InterPro"/>
</dbReference>
<dbReference type="NCBIfam" id="NF008022">
    <property type="entry name" value="PRK10752.1"/>
    <property type="match status" value="1"/>
</dbReference>
<gene>
    <name evidence="6" type="ORF">HNP73_003702</name>
</gene>
<comment type="caution">
    <text evidence="6">The sequence shown here is derived from an EMBL/GenBank/DDBJ whole genome shotgun (WGS) entry which is preliminary data.</text>
</comment>
<accession>A0A840ST18</accession>
<keyword evidence="5" id="KW-0574">Periplasm</keyword>
<proteinExistence type="inferred from homology"/>
<dbReference type="PROSITE" id="PS00757">
    <property type="entry name" value="PROK_SULFATE_BIND_2"/>
    <property type="match status" value="1"/>
</dbReference>
<dbReference type="AlphaFoldDB" id="A0A840ST18"/>
<dbReference type="NCBIfam" id="TIGR00971">
    <property type="entry name" value="3a0106s03"/>
    <property type="match status" value="1"/>
</dbReference>